<organism evidence="10 11">
    <name type="scientific">Thermomonas haemolytica</name>
    <dbReference type="NCBI Taxonomy" id="141949"/>
    <lineage>
        <taxon>Bacteria</taxon>
        <taxon>Pseudomonadati</taxon>
        <taxon>Pseudomonadota</taxon>
        <taxon>Gammaproteobacteria</taxon>
        <taxon>Lysobacterales</taxon>
        <taxon>Lysobacteraceae</taxon>
        <taxon>Thermomonas</taxon>
    </lineage>
</organism>
<keyword evidence="3 6" id="KW-0597">Phosphoprotein</keyword>
<keyword evidence="5 10" id="KW-0418">Kinase</keyword>
<dbReference type="Pfam" id="PF00512">
    <property type="entry name" value="HisKA"/>
    <property type="match status" value="1"/>
</dbReference>
<dbReference type="SUPFAM" id="SSF55874">
    <property type="entry name" value="ATPase domain of HSP90 chaperone/DNA topoisomerase II/histidine kinase"/>
    <property type="match status" value="1"/>
</dbReference>
<keyword evidence="7" id="KW-0472">Membrane</keyword>
<dbReference type="PRINTS" id="PR00344">
    <property type="entry name" value="BCTRLSENSOR"/>
</dbReference>
<dbReference type="GO" id="GO:0009927">
    <property type="term" value="F:histidine phosphotransfer kinase activity"/>
    <property type="evidence" value="ECO:0007669"/>
    <property type="project" value="TreeGrafter"/>
</dbReference>
<dbReference type="EC" id="2.7.13.3" evidence="2"/>
<comment type="catalytic activity">
    <reaction evidence="1">
        <text>ATP + protein L-histidine = ADP + protein N-phospho-L-histidine.</text>
        <dbReference type="EC" id="2.7.13.3"/>
    </reaction>
</comment>
<keyword evidence="7" id="KW-1133">Transmembrane helix</keyword>
<keyword evidence="11" id="KW-1185">Reference proteome</keyword>
<dbReference type="Gene3D" id="3.30.565.10">
    <property type="entry name" value="Histidine kinase-like ATPase, C-terminal domain"/>
    <property type="match status" value="1"/>
</dbReference>
<dbReference type="OrthoDB" id="9764438at2"/>
<name>A0A4R3NB94_9GAMM</name>
<reference evidence="10 11" key="1">
    <citation type="submission" date="2019-03" db="EMBL/GenBank/DDBJ databases">
        <title>Genomic Encyclopedia of Type Strains, Phase IV (KMG-IV): sequencing the most valuable type-strain genomes for metagenomic binning, comparative biology and taxonomic classification.</title>
        <authorList>
            <person name="Goeker M."/>
        </authorList>
    </citation>
    <scope>NUCLEOTIDE SEQUENCE [LARGE SCALE GENOMIC DNA]</scope>
    <source>
        <strain evidence="10 11">DSM 13605</strain>
    </source>
</reference>
<evidence type="ECO:0000313" key="10">
    <source>
        <dbReference type="EMBL" id="TCT25961.1"/>
    </source>
</evidence>
<dbReference type="InterPro" id="IPR001789">
    <property type="entry name" value="Sig_transdc_resp-reg_receiver"/>
</dbReference>
<evidence type="ECO:0000256" key="3">
    <source>
        <dbReference type="ARBA" id="ARBA00022553"/>
    </source>
</evidence>
<dbReference type="Proteomes" id="UP000295414">
    <property type="component" value="Unassembled WGS sequence"/>
</dbReference>
<evidence type="ECO:0000256" key="4">
    <source>
        <dbReference type="ARBA" id="ARBA00022679"/>
    </source>
</evidence>
<dbReference type="GO" id="GO:0005886">
    <property type="term" value="C:plasma membrane"/>
    <property type="evidence" value="ECO:0007669"/>
    <property type="project" value="TreeGrafter"/>
</dbReference>
<dbReference type="PROSITE" id="PS50110">
    <property type="entry name" value="RESPONSE_REGULATORY"/>
    <property type="match status" value="1"/>
</dbReference>
<dbReference type="InterPro" id="IPR036890">
    <property type="entry name" value="HATPase_C_sf"/>
</dbReference>
<dbReference type="SMART" id="SM00388">
    <property type="entry name" value="HisKA"/>
    <property type="match status" value="1"/>
</dbReference>
<feature type="transmembrane region" description="Helical" evidence="7">
    <location>
        <begin position="56"/>
        <end position="75"/>
    </location>
</feature>
<feature type="domain" description="Histidine kinase" evidence="8">
    <location>
        <begin position="161"/>
        <end position="378"/>
    </location>
</feature>
<dbReference type="InterPro" id="IPR003661">
    <property type="entry name" value="HisK_dim/P_dom"/>
</dbReference>
<evidence type="ECO:0000256" key="5">
    <source>
        <dbReference type="ARBA" id="ARBA00022777"/>
    </source>
</evidence>
<comment type="caution">
    <text evidence="10">The sequence shown here is derived from an EMBL/GenBank/DDBJ whole genome shotgun (WGS) entry which is preliminary data.</text>
</comment>
<sequence length="535" mass="58184">MQASPSVPPRLYRASLLRQWTLRVVVPLALATVVAFALLAYAAWPEGAPPLALWRGGLLLLAALAWVVALSWGIAMRVAKPLAELTEAVERLGCGECVYLQPAAQGGAIARLQAGINQASQALASARNRMQSELGRTSIELADKHAKLEAASRARSRLLAAASHDLRQPLYALTLFSSTLRAGETDPVRLERIRHIEECVASLDQLFSELLDLSRLEAGSMRAQPVAVRLDEVFDEASRNFRMLAESRGLRLVLRKTDAWVYCDRTMLARILNNLISNALRYTDSGGVLVGVRHQNDGRVRIDVWDTGCGIAPEHQQRVFEEFYQVRSPAGRTGEGARGLGLGLATVRRLVDLIGGRIALASRPGKGTRVALWLDACAPAQRTPAPALDMPLDISGLRVLAIDDEPGILQGLRTLLAEWGCDVRAAASPAEALEQLRGWFGPPDLVISDLHLGDGPDGLEALQAIARQLGEDPHRPSFARLLVTGETRRDRVDAIAARQIPVLFKPVQPPRLREAMLAAVLAARARRDTPLTEHA</sequence>
<accession>A0A4R3NB94</accession>
<dbReference type="CDD" id="cd00082">
    <property type="entry name" value="HisKA"/>
    <property type="match status" value="1"/>
</dbReference>
<feature type="domain" description="Response regulatory" evidence="9">
    <location>
        <begin position="398"/>
        <end position="520"/>
    </location>
</feature>
<evidence type="ECO:0000256" key="7">
    <source>
        <dbReference type="SAM" id="Phobius"/>
    </source>
</evidence>
<dbReference type="SUPFAM" id="SSF52172">
    <property type="entry name" value="CheY-like"/>
    <property type="match status" value="1"/>
</dbReference>
<dbReference type="EMBL" id="SMAP01000001">
    <property type="protein sequence ID" value="TCT25961.1"/>
    <property type="molecule type" value="Genomic_DNA"/>
</dbReference>
<keyword evidence="7" id="KW-0812">Transmembrane</keyword>
<protein>
    <recommendedName>
        <fullName evidence="2">histidine kinase</fullName>
        <ecNumber evidence="2">2.7.13.3</ecNumber>
    </recommendedName>
</protein>
<evidence type="ECO:0000313" key="11">
    <source>
        <dbReference type="Proteomes" id="UP000295414"/>
    </source>
</evidence>
<dbReference type="InterPro" id="IPR011006">
    <property type="entry name" value="CheY-like_superfamily"/>
</dbReference>
<dbReference type="PANTHER" id="PTHR43047:SF9">
    <property type="entry name" value="HISTIDINE KINASE"/>
    <property type="match status" value="1"/>
</dbReference>
<dbReference type="InterPro" id="IPR003594">
    <property type="entry name" value="HATPase_dom"/>
</dbReference>
<evidence type="ECO:0000259" key="8">
    <source>
        <dbReference type="PROSITE" id="PS50109"/>
    </source>
</evidence>
<gene>
    <name evidence="10" type="ORF">EDC34_101288</name>
</gene>
<evidence type="ECO:0000259" key="9">
    <source>
        <dbReference type="PROSITE" id="PS50110"/>
    </source>
</evidence>
<evidence type="ECO:0000256" key="2">
    <source>
        <dbReference type="ARBA" id="ARBA00012438"/>
    </source>
</evidence>
<feature type="modified residue" description="4-aspartylphosphate" evidence="6">
    <location>
        <position position="449"/>
    </location>
</feature>
<dbReference type="Pfam" id="PF02518">
    <property type="entry name" value="HATPase_c"/>
    <property type="match status" value="1"/>
</dbReference>
<dbReference type="SMART" id="SM00387">
    <property type="entry name" value="HATPase_c"/>
    <property type="match status" value="1"/>
</dbReference>
<dbReference type="CDD" id="cd00156">
    <property type="entry name" value="REC"/>
    <property type="match status" value="1"/>
</dbReference>
<dbReference type="Gene3D" id="1.10.287.130">
    <property type="match status" value="1"/>
</dbReference>
<dbReference type="RefSeq" id="WP_114959077.1">
    <property type="nucleotide sequence ID" value="NZ_MSZW01000024.1"/>
</dbReference>
<dbReference type="GO" id="GO:0000155">
    <property type="term" value="F:phosphorelay sensor kinase activity"/>
    <property type="evidence" value="ECO:0007669"/>
    <property type="project" value="InterPro"/>
</dbReference>
<dbReference type="PROSITE" id="PS50109">
    <property type="entry name" value="HIS_KIN"/>
    <property type="match status" value="1"/>
</dbReference>
<dbReference type="PANTHER" id="PTHR43047">
    <property type="entry name" value="TWO-COMPONENT HISTIDINE PROTEIN KINASE"/>
    <property type="match status" value="1"/>
</dbReference>
<dbReference type="CDD" id="cd00075">
    <property type="entry name" value="HATPase"/>
    <property type="match status" value="1"/>
</dbReference>
<dbReference type="InterPro" id="IPR036097">
    <property type="entry name" value="HisK_dim/P_sf"/>
</dbReference>
<feature type="transmembrane region" description="Helical" evidence="7">
    <location>
        <begin position="20"/>
        <end position="44"/>
    </location>
</feature>
<evidence type="ECO:0000256" key="6">
    <source>
        <dbReference type="PROSITE-ProRule" id="PRU00169"/>
    </source>
</evidence>
<keyword evidence="4" id="KW-0808">Transferase</keyword>
<dbReference type="InterPro" id="IPR005467">
    <property type="entry name" value="His_kinase_dom"/>
</dbReference>
<dbReference type="SMART" id="SM00448">
    <property type="entry name" value="REC"/>
    <property type="match status" value="1"/>
</dbReference>
<dbReference type="AlphaFoldDB" id="A0A4R3NB94"/>
<evidence type="ECO:0000256" key="1">
    <source>
        <dbReference type="ARBA" id="ARBA00000085"/>
    </source>
</evidence>
<dbReference type="Pfam" id="PF00072">
    <property type="entry name" value="Response_reg"/>
    <property type="match status" value="1"/>
</dbReference>
<dbReference type="InterPro" id="IPR004358">
    <property type="entry name" value="Sig_transdc_His_kin-like_C"/>
</dbReference>
<proteinExistence type="predicted"/>
<dbReference type="SUPFAM" id="SSF47384">
    <property type="entry name" value="Homodimeric domain of signal transducing histidine kinase"/>
    <property type="match status" value="1"/>
</dbReference>
<dbReference type="Gene3D" id="3.40.50.2300">
    <property type="match status" value="1"/>
</dbReference>